<reference evidence="1" key="1">
    <citation type="submission" date="2020-06" db="EMBL/GenBank/DDBJ databases">
        <authorList>
            <person name="Li T."/>
            <person name="Hu X."/>
            <person name="Zhang T."/>
            <person name="Song X."/>
            <person name="Zhang H."/>
            <person name="Dai N."/>
            <person name="Sheng W."/>
            <person name="Hou X."/>
            <person name="Wei L."/>
        </authorList>
    </citation>
    <scope>NUCLEOTIDE SEQUENCE</scope>
    <source>
        <strain evidence="1">G02</strain>
        <tissue evidence="1">Leaf</tissue>
    </source>
</reference>
<name>A0AAW2NB39_SESRA</name>
<reference evidence="1" key="2">
    <citation type="journal article" date="2024" name="Plant">
        <title>Genomic evolution and insights into agronomic trait innovations of Sesamum species.</title>
        <authorList>
            <person name="Miao H."/>
            <person name="Wang L."/>
            <person name="Qu L."/>
            <person name="Liu H."/>
            <person name="Sun Y."/>
            <person name="Le M."/>
            <person name="Wang Q."/>
            <person name="Wei S."/>
            <person name="Zheng Y."/>
            <person name="Lin W."/>
            <person name="Duan Y."/>
            <person name="Cao H."/>
            <person name="Xiong S."/>
            <person name="Wang X."/>
            <person name="Wei L."/>
            <person name="Li C."/>
            <person name="Ma Q."/>
            <person name="Ju M."/>
            <person name="Zhao R."/>
            <person name="Li G."/>
            <person name="Mu C."/>
            <person name="Tian Q."/>
            <person name="Mei H."/>
            <person name="Zhang T."/>
            <person name="Gao T."/>
            <person name="Zhang H."/>
        </authorList>
    </citation>
    <scope>NUCLEOTIDE SEQUENCE</scope>
    <source>
        <strain evidence="1">G02</strain>
    </source>
</reference>
<gene>
    <name evidence="1" type="ORF">Sradi_4552100</name>
</gene>
<accession>A0AAW2NB39</accession>
<sequence>MLAKQWWRMWQYHDKLLNRVVQARYFPTGNIFQASLGYRPSFTWQSVMVAQYLFMQDVGGELVQVATFATQFLDSFLHQAAASSSLRDAGTYSTWQDLSLNLVKINFDGVVFGREGEMGIGVVARNSQGQCLAWMAHRVPHAGMGSWQRLGLLG</sequence>
<comment type="caution">
    <text evidence="1">The sequence shown here is derived from an EMBL/GenBank/DDBJ whole genome shotgun (WGS) entry which is preliminary data.</text>
</comment>
<evidence type="ECO:0000313" key="1">
    <source>
        <dbReference type="EMBL" id="KAL0340353.1"/>
    </source>
</evidence>
<dbReference type="AlphaFoldDB" id="A0AAW2NB39"/>
<organism evidence="1">
    <name type="scientific">Sesamum radiatum</name>
    <name type="common">Black benniseed</name>
    <dbReference type="NCBI Taxonomy" id="300843"/>
    <lineage>
        <taxon>Eukaryota</taxon>
        <taxon>Viridiplantae</taxon>
        <taxon>Streptophyta</taxon>
        <taxon>Embryophyta</taxon>
        <taxon>Tracheophyta</taxon>
        <taxon>Spermatophyta</taxon>
        <taxon>Magnoliopsida</taxon>
        <taxon>eudicotyledons</taxon>
        <taxon>Gunneridae</taxon>
        <taxon>Pentapetalae</taxon>
        <taxon>asterids</taxon>
        <taxon>lamiids</taxon>
        <taxon>Lamiales</taxon>
        <taxon>Pedaliaceae</taxon>
        <taxon>Sesamum</taxon>
    </lineage>
</organism>
<dbReference type="EMBL" id="JACGWJ010000020">
    <property type="protein sequence ID" value="KAL0340353.1"/>
    <property type="molecule type" value="Genomic_DNA"/>
</dbReference>
<protein>
    <submittedName>
        <fullName evidence="1">Uncharacterized protein</fullName>
    </submittedName>
</protein>
<proteinExistence type="predicted"/>